<feature type="compositionally biased region" description="Basic and acidic residues" evidence="2">
    <location>
        <begin position="417"/>
        <end position="437"/>
    </location>
</feature>
<dbReference type="PANTHER" id="PTHR15225:SF8">
    <property type="entry name" value="RNA-BINDING PROTEIN 43"/>
    <property type="match status" value="1"/>
</dbReference>
<accession>A0A6A5F1E7</accession>
<dbReference type="InterPro" id="IPR000504">
    <property type="entry name" value="RRM_dom"/>
</dbReference>
<feature type="compositionally biased region" description="Basic residues" evidence="2">
    <location>
        <begin position="379"/>
        <end position="392"/>
    </location>
</feature>
<dbReference type="EMBL" id="VHII01000013">
    <property type="protein sequence ID" value="KAF1381864.1"/>
    <property type="molecule type" value="Genomic_DNA"/>
</dbReference>
<dbReference type="InterPro" id="IPR057051">
    <property type="entry name" value="PARP14_RPM_1"/>
</dbReference>
<dbReference type="Proteomes" id="UP000465112">
    <property type="component" value="Chromosome 13"/>
</dbReference>
<dbReference type="PANTHER" id="PTHR15225">
    <property type="entry name" value="INTERFERON-INDUCED PROTEIN 35/NMI N-MYC/STAT INTERACTING PROTEIN"/>
    <property type="match status" value="1"/>
</dbReference>
<dbReference type="Gene3D" id="3.30.70.330">
    <property type="match status" value="1"/>
</dbReference>
<dbReference type="InterPro" id="IPR012677">
    <property type="entry name" value="Nucleotide-bd_a/b_plait_sf"/>
</dbReference>
<sequence>MEKKGSMIEVFGVPDVLPADRTADKVQIYFLTAKHGGGEVLKVLYPCYQPGQAFITFEEPEVAARVLRKGSHVLEVNGQKYHLTVKAPEHLEMDLPVEATVHLNIFHNKAEVREILRSNGFALTDLSSDQVRVKGSFLKLKTAKASLEQLLQSQTKMGITPVPKASSGALSKYYTSNSSVTHGNRSQLGFREMPPQASPSSPTTSSSWASGSSKKLPTSPEYRASFSPRPDQRGSFRAGMESFIVDADVFRYADRLRKKDIEGILNSHNVRMEKHEVGDSFKITLLGKSVRIAVGKLQSLLNDLNKSLRTQEVPLKDMDREGRALLERIRNNRNIYNLVLVCPMNDKLHLIGPSGESYELKLRLLGRSVDQSGRTGRTPSRRRSSSLPPIRRRNTDRDSGAIAYPSPVAAADYSPSKYRDDKQEGAEPERGATARFG</sequence>
<protein>
    <recommendedName>
        <fullName evidence="3">RRM domain-containing protein</fullName>
    </recommendedName>
</protein>
<dbReference type="AlphaFoldDB" id="A0A6A5F1E7"/>
<feature type="region of interest" description="Disordered" evidence="2">
    <location>
        <begin position="176"/>
        <end position="233"/>
    </location>
</feature>
<reference evidence="4 5" key="1">
    <citation type="submission" date="2019-06" db="EMBL/GenBank/DDBJ databases">
        <title>A chromosome-scale genome assembly of the European perch, Perca fluviatilis.</title>
        <authorList>
            <person name="Roques C."/>
            <person name="Zahm M."/>
            <person name="Cabau C."/>
            <person name="Klopp C."/>
            <person name="Bouchez O."/>
            <person name="Donnadieu C."/>
            <person name="Kuhl H."/>
            <person name="Gislard M."/>
            <person name="Guendouz S."/>
            <person name="Journot L."/>
            <person name="Haffray P."/>
            <person name="Bestin A."/>
            <person name="Morvezen R."/>
            <person name="Feron R."/>
            <person name="Wen M."/>
            <person name="Jouanno E."/>
            <person name="Herpin A."/>
            <person name="Schartl M."/>
            <person name="Postlethwait J."/>
            <person name="Schaerlinger B."/>
            <person name="Chardard D."/>
            <person name="Lecocq T."/>
            <person name="Poncet C."/>
            <person name="Jaffrelo L."/>
            <person name="Lampietro C."/>
            <person name="Guiguen Y."/>
        </authorList>
    </citation>
    <scope>NUCLEOTIDE SEQUENCE [LARGE SCALE GENOMIC DNA]</scope>
    <source>
        <tissue evidence="4">Blood</tissue>
    </source>
</reference>
<feature type="region of interest" description="Disordered" evidence="2">
    <location>
        <begin position="369"/>
        <end position="437"/>
    </location>
</feature>
<keyword evidence="5" id="KW-1185">Reference proteome</keyword>
<feature type="compositionally biased region" description="Polar residues" evidence="2">
    <location>
        <begin position="176"/>
        <end position="187"/>
    </location>
</feature>
<evidence type="ECO:0000313" key="5">
    <source>
        <dbReference type="Proteomes" id="UP000465112"/>
    </source>
</evidence>
<gene>
    <name evidence="4" type="ORF">PFLUV_G00158430</name>
</gene>
<dbReference type="Pfam" id="PF23222">
    <property type="entry name" value="RRM_PARP14_1"/>
    <property type="match status" value="1"/>
</dbReference>
<comment type="caution">
    <text evidence="4">The sequence shown here is derived from an EMBL/GenBank/DDBJ whole genome shotgun (WGS) entry which is preliminary data.</text>
</comment>
<feature type="compositionally biased region" description="Low complexity" evidence="2">
    <location>
        <begin position="194"/>
        <end position="213"/>
    </location>
</feature>
<organism evidence="4 5">
    <name type="scientific">Perca fluviatilis</name>
    <name type="common">European perch</name>
    <dbReference type="NCBI Taxonomy" id="8168"/>
    <lineage>
        <taxon>Eukaryota</taxon>
        <taxon>Metazoa</taxon>
        <taxon>Chordata</taxon>
        <taxon>Craniata</taxon>
        <taxon>Vertebrata</taxon>
        <taxon>Euteleostomi</taxon>
        <taxon>Actinopterygii</taxon>
        <taxon>Neopterygii</taxon>
        <taxon>Teleostei</taxon>
        <taxon>Neoteleostei</taxon>
        <taxon>Acanthomorphata</taxon>
        <taxon>Eupercaria</taxon>
        <taxon>Perciformes</taxon>
        <taxon>Percoidei</taxon>
        <taxon>Percidae</taxon>
        <taxon>Percinae</taxon>
        <taxon>Perca</taxon>
    </lineage>
</organism>
<evidence type="ECO:0000256" key="1">
    <source>
        <dbReference type="PROSITE-ProRule" id="PRU00176"/>
    </source>
</evidence>
<dbReference type="PROSITE" id="PS50102">
    <property type="entry name" value="RRM"/>
    <property type="match status" value="1"/>
</dbReference>
<feature type="domain" description="RRM" evidence="3">
    <location>
        <begin position="6"/>
        <end position="90"/>
    </location>
</feature>
<proteinExistence type="predicted"/>
<evidence type="ECO:0000256" key="2">
    <source>
        <dbReference type="SAM" id="MobiDB-lite"/>
    </source>
</evidence>
<name>A0A6A5F1E7_PERFL</name>
<dbReference type="GO" id="GO:0003723">
    <property type="term" value="F:RNA binding"/>
    <property type="evidence" value="ECO:0007669"/>
    <property type="project" value="UniProtKB-UniRule"/>
</dbReference>
<evidence type="ECO:0000259" key="3">
    <source>
        <dbReference type="PROSITE" id="PS50102"/>
    </source>
</evidence>
<keyword evidence="1" id="KW-0694">RNA-binding</keyword>
<evidence type="ECO:0000313" key="4">
    <source>
        <dbReference type="EMBL" id="KAF1381864.1"/>
    </source>
</evidence>